<feature type="signal peptide" evidence="2">
    <location>
        <begin position="1"/>
        <end position="34"/>
    </location>
</feature>
<keyword evidence="2" id="KW-0732">Signal</keyword>
<reference evidence="3 4" key="1">
    <citation type="submission" date="2020-01" db="EMBL/GenBank/DDBJ databases">
        <title>Draft genome sequence of Aspergillus udagawae IFM 53868.</title>
        <authorList>
            <person name="Takahashi H."/>
            <person name="Yaguchi T."/>
        </authorList>
    </citation>
    <scope>NUCLEOTIDE SEQUENCE [LARGE SCALE GENOMIC DNA]</scope>
    <source>
        <strain evidence="3 4">IFM 53868</strain>
    </source>
</reference>
<evidence type="ECO:0000313" key="4">
    <source>
        <dbReference type="Proteomes" id="UP000465266"/>
    </source>
</evidence>
<name>A0ABQ1AJ79_9EURO</name>
<evidence type="ECO:0000256" key="2">
    <source>
        <dbReference type="SAM" id="SignalP"/>
    </source>
</evidence>
<feature type="compositionally biased region" description="Low complexity" evidence="1">
    <location>
        <begin position="166"/>
        <end position="208"/>
    </location>
</feature>
<dbReference type="EMBL" id="BLKG01000029">
    <property type="protein sequence ID" value="GFF82897.1"/>
    <property type="molecule type" value="Genomic_DNA"/>
</dbReference>
<keyword evidence="4" id="KW-1185">Reference proteome</keyword>
<organism evidence="3 4">
    <name type="scientific">Aspergillus udagawae</name>
    <dbReference type="NCBI Taxonomy" id="91492"/>
    <lineage>
        <taxon>Eukaryota</taxon>
        <taxon>Fungi</taxon>
        <taxon>Dikarya</taxon>
        <taxon>Ascomycota</taxon>
        <taxon>Pezizomycotina</taxon>
        <taxon>Eurotiomycetes</taxon>
        <taxon>Eurotiomycetidae</taxon>
        <taxon>Eurotiales</taxon>
        <taxon>Aspergillaceae</taxon>
        <taxon>Aspergillus</taxon>
        <taxon>Aspergillus subgen. Fumigati</taxon>
    </lineage>
</organism>
<evidence type="ECO:0000313" key="3">
    <source>
        <dbReference type="EMBL" id="GFF82897.1"/>
    </source>
</evidence>
<sequence>MRFKRHSREICYMTRLFVFHFVFISTASPRQSFADVFIFPPQNGYTGEYISNLAFIVGQSIDIKWQSGCDESIQLWLMKDYNGGDCQFQRDARCSQIAGETVLYRTWISAWLLTGADTRNNGSIAWTVSSMGLSGPGVYYMYGLCSDPGSTRFSSHYFNISSKQVSSSTTTPKTTTSTPTSTKQSSFDPAMSTSTSAGAAVGTAKSTTPVDLCPRNGEGRLSYLVPIQPQEYHITRIMNYFVLIQSQEQSIMNGKAQEINRVL</sequence>
<proteinExistence type="predicted"/>
<dbReference type="Proteomes" id="UP000465266">
    <property type="component" value="Unassembled WGS sequence"/>
</dbReference>
<comment type="caution">
    <text evidence="3">The sequence shown here is derived from an EMBL/GenBank/DDBJ whole genome shotgun (WGS) entry which is preliminary data.</text>
</comment>
<gene>
    <name evidence="3" type="ORF">IFM53868_03627</name>
</gene>
<feature type="region of interest" description="Disordered" evidence="1">
    <location>
        <begin position="166"/>
        <end position="211"/>
    </location>
</feature>
<protein>
    <submittedName>
        <fullName evidence="3">Uncharacterized protein</fullName>
    </submittedName>
</protein>
<accession>A0ABQ1AJ79</accession>
<feature type="chain" id="PRO_5045079336" evidence="2">
    <location>
        <begin position="35"/>
        <end position="263"/>
    </location>
</feature>
<evidence type="ECO:0000256" key="1">
    <source>
        <dbReference type="SAM" id="MobiDB-lite"/>
    </source>
</evidence>